<keyword evidence="2" id="KW-1185">Reference proteome</keyword>
<sequence length="51" mass="5501">MAPTGPTVQWLALWVGADLTGDGMAPAGPSVQWLALWVGADLTEGQWHRWV</sequence>
<dbReference type="Proteomes" id="UP001205185">
    <property type="component" value="Unassembled WGS sequence"/>
</dbReference>
<proteinExistence type="predicted"/>
<evidence type="ECO:0000313" key="2">
    <source>
        <dbReference type="Proteomes" id="UP001205185"/>
    </source>
</evidence>
<gene>
    <name evidence="1" type="ORF">LV75_000921</name>
</gene>
<organism evidence="1 2">
    <name type="scientific">Actinokineospora diospyrosa</name>
    <dbReference type="NCBI Taxonomy" id="103728"/>
    <lineage>
        <taxon>Bacteria</taxon>
        <taxon>Bacillati</taxon>
        <taxon>Actinomycetota</taxon>
        <taxon>Actinomycetes</taxon>
        <taxon>Pseudonocardiales</taxon>
        <taxon>Pseudonocardiaceae</taxon>
        <taxon>Actinokineospora</taxon>
    </lineage>
</organism>
<name>A0ABT1I732_9PSEU</name>
<comment type="caution">
    <text evidence="1">The sequence shown here is derived from an EMBL/GenBank/DDBJ whole genome shotgun (WGS) entry which is preliminary data.</text>
</comment>
<reference evidence="1 2" key="1">
    <citation type="submission" date="2022-06" db="EMBL/GenBank/DDBJ databases">
        <title>Genomic Encyclopedia of Archaeal and Bacterial Type Strains, Phase II (KMG-II): from individual species to whole genera.</title>
        <authorList>
            <person name="Goeker M."/>
        </authorList>
    </citation>
    <scope>NUCLEOTIDE SEQUENCE [LARGE SCALE GENOMIC DNA]</scope>
    <source>
        <strain evidence="1 2">DSM 44255</strain>
    </source>
</reference>
<dbReference type="EMBL" id="JAMTCO010000002">
    <property type="protein sequence ID" value="MCP2268435.1"/>
    <property type="molecule type" value="Genomic_DNA"/>
</dbReference>
<evidence type="ECO:0000313" key="1">
    <source>
        <dbReference type="EMBL" id="MCP2268435.1"/>
    </source>
</evidence>
<protein>
    <submittedName>
        <fullName evidence="1">Uncharacterized protein</fullName>
    </submittedName>
</protein>
<accession>A0ABT1I732</accession>